<accession>A0ABD1D7H9</accession>
<evidence type="ECO:0000313" key="1">
    <source>
        <dbReference type="EMBL" id="KAL1395601.1"/>
    </source>
</evidence>
<dbReference type="EMBL" id="JBEHCU010007073">
    <property type="protein sequence ID" value="KAL1395601.1"/>
    <property type="molecule type" value="Genomic_DNA"/>
</dbReference>
<dbReference type="AlphaFoldDB" id="A0ABD1D7H9"/>
<protein>
    <submittedName>
        <fullName evidence="1">Uncharacterized protein</fullName>
    </submittedName>
</protein>
<evidence type="ECO:0000313" key="2">
    <source>
        <dbReference type="Proteomes" id="UP001562425"/>
    </source>
</evidence>
<proteinExistence type="predicted"/>
<name>A0ABD1D7H9_CULPP</name>
<gene>
    <name evidence="1" type="ORF">pipiens_011129</name>
</gene>
<dbReference type="Proteomes" id="UP001562425">
    <property type="component" value="Unassembled WGS sequence"/>
</dbReference>
<reference evidence="1 2" key="1">
    <citation type="submission" date="2024-05" db="EMBL/GenBank/DDBJ databases">
        <title>Culex pipiens pipiens assembly and annotation.</title>
        <authorList>
            <person name="Alout H."/>
            <person name="Durand T."/>
        </authorList>
    </citation>
    <scope>NUCLEOTIDE SEQUENCE [LARGE SCALE GENOMIC DNA]</scope>
    <source>
        <strain evidence="1">HA-2024</strain>
        <tissue evidence="1">Whole body</tissue>
    </source>
</reference>
<sequence length="88" mass="9829">MVCHHSTVELQLFGYIRLGGVTRMLHGAGYSTDTQKRVLSEFRVLPKTASTTQKTNKKLSRYSDNPGSPRCIAQLVMQLVQVTHKIGL</sequence>
<comment type="caution">
    <text evidence="1">The sequence shown here is derived from an EMBL/GenBank/DDBJ whole genome shotgun (WGS) entry which is preliminary data.</text>
</comment>
<keyword evidence="2" id="KW-1185">Reference proteome</keyword>
<organism evidence="1 2">
    <name type="scientific">Culex pipiens pipiens</name>
    <name type="common">Northern house mosquito</name>
    <dbReference type="NCBI Taxonomy" id="38569"/>
    <lineage>
        <taxon>Eukaryota</taxon>
        <taxon>Metazoa</taxon>
        <taxon>Ecdysozoa</taxon>
        <taxon>Arthropoda</taxon>
        <taxon>Hexapoda</taxon>
        <taxon>Insecta</taxon>
        <taxon>Pterygota</taxon>
        <taxon>Neoptera</taxon>
        <taxon>Endopterygota</taxon>
        <taxon>Diptera</taxon>
        <taxon>Nematocera</taxon>
        <taxon>Culicoidea</taxon>
        <taxon>Culicidae</taxon>
        <taxon>Culicinae</taxon>
        <taxon>Culicini</taxon>
        <taxon>Culex</taxon>
        <taxon>Culex</taxon>
    </lineage>
</organism>